<keyword evidence="2" id="KW-0676">Redox-active center</keyword>
<dbReference type="SUPFAM" id="SSF52833">
    <property type="entry name" value="Thioredoxin-like"/>
    <property type="match status" value="1"/>
</dbReference>
<dbReference type="PANTHER" id="PTHR30041:SF8">
    <property type="entry name" value="PROTEIN YFFB"/>
    <property type="match status" value="1"/>
</dbReference>
<comment type="caution">
    <text evidence="4">The sequence shown here is derived from an EMBL/GenBank/DDBJ whole genome shotgun (WGS) entry which is preliminary data.</text>
</comment>
<keyword evidence="7" id="KW-1185">Reference proteome</keyword>
<dbReference type="OrthoDB" id="9794155at2"/>
<dbReference type="AlphaFoldDB" id="A0A1L8R663"/>
<evidence type="ECO:0000313" key="6">
    <source>
        <dbReference type="Proteomes" id="UP000182835"/>
    </source>
</evidence>
<evidence type="ECO:0000256" key="1">
    <source>
        <dbReference type="ARBA" id="ARBA00023157"/>
    </source>
</evidence>
<reference evidence="5 7" key="2">
    <citation type="submission" date="2015-08" db="EMBL/GenBank/DDBJ databases">
        <title>Enterococcus genome sequence.</title>
        <authorList>
            <person name="Acedo J.Z."/>
            <person name="Vederas J.C."/>
        </authorList>
    </citation>
    <scope>NUCLEOTIDE SEQUENCE [LARGE SCALE GENOMIC DNA]</scope>
    <source>
        <strain evidence="5 7">49</strain>
    </source>
</reference>
<dbReference type="RefSeq" id="WP_071864823.1">
    <property type="nucleotide sequence ID" value="NZ_JBHLVQ010000022.1"/>
</dbReference>
<dbReference type="CDD" id="cd03036">
    <property type="entry name" value="ArsC_like"/>
    <property type="match status" value="1"/>
</dbReference>
<sequence length="118" mass="13559">MLTLYWYPKCSTCKKAKAWLDSQDIAVQTIDMVQNPPTAATLMHWMEESDLPIRRFFNTSGMKYREMGLKEQVPNLSLQEASELLASDGMLIKRPILVRNDKLLSIGFKETEYEGIAK</sequence>
<organism evidence="4 6">
    <name type="scientific">Enterococcus canintestini</name>
    <dbReference type="NCBI Taxonomy" id="317010"/>
    <lineage>
        <taxon>Bacteria</taxon>
        <taxon>Bacillati</taxon>
        <taxon>Bacillota</taxon>
        <taxon>Bacilli</taxon>
        <taxon>Lactobacillales</taxon>
        <taxon>Enterococcaceae</taxon>
        <taxon>Enterococcus</taxon>
    </lineage>
</organism>
<evidence type="ECO:0000313" key="7">
    <source>
        <dbReference type="Proteomes" id="UP000216797"/>
    </source>
</evidence>
<dbReference type="Pfam" id="PF03960">
    <property type="entry name" value="ArsC"/>
    <property type="match status" value="1"/>
</dbReference>
<dbReference type="PROSITE" id="PS51353">
    <property type="entry name" value="ARSC"/>
    <property type="match status" value="1"/>
</dbReference>
<dbReference type="PANTHER" id="PTHR30041">
    <property type="entry name" value="ARSENATE REDUCTASE"/>
    <property type="match status" value="1"/>
</dbReference>
<keyword evidence="1" id="KW-1015">Disulfide bond</keyword>
<dbReference type="InterPro" id="IPR006660">
    <property type="entry name" value="Arsenate_reductase-like"/>
</dbReference>
<evidence type="ECO:0000256" key="2">
    <source>
        <dbReference type="ARBA" id="ARBA00023284"/>
    </source>
</evidence>
<evidence type="ECO:0000256" key="3">
    <source>
        <dbReference type="PROSITE-ProRule" id="PRU01282"/>
    </source>
</evidence>
<reference evidence="4 6" key="1">
    <citation type="submission" date="2014-12" db="EMBL/GenBank/DDBJ databases">
        <title>Draft genome sequences of 29 type strains of Enterococci.</title>
        <authorList>
            <person name="Zhong Z."/>
            <person name="Sun Z."/>
            <person name="Liu W."/>
            <person name="Zhang W."/>
            <person name="Zhang H."/>
        </authorList>
    </citation>
    <scope>NUCLEOTIDE SEQUENCE [LARGE SCALE GENOMIC DNA]</scope>
    <source>
        <strain evidence="4 6">DSM 21207</strain>
    </source>
</reference>
<evidence type="ECO:0000313" key="4">
    <source>
        <dbReference type="EMBL" id="OJG15234.1"/>
    </source>
</evidence>
<dbReference type="EMBL" id="JXKG01000009">
    <property type="protein sequence ID" value="OJG15234.1"/>
    <property type="molecule type" value="Genomic_DNA"/>
</dbReference>
<dbReference type="InterPro" id="IPR006504">
    <property type="entry name" value="Tscrpt_reg_Spx/MgsR"/>
</dbReference>
<dbReference type="InterPro" id="IPR036249">
    <property type="entry name" value="Thioredoxin-like_sf"/>
</dbReference>
<evidence type="ECO:0000313" key="5">
    <source>
        <dbReference type="EMBL" id="PAB01814.1"/>
    </source>
</evidence>
<dbReference type="Proteomes" id="UP000182835">
    <property type="component" value="Unassembled WGS sequence"/>
</dbReference>
<dbReference type="Gene3D" id="3.40.30.10">
    <property type="entry name" value="Glutaredoxin"/>
    <property type="match status" value="1"/>
</dbReference>
<accession>A0A1L8R663</accession>
<dbReference type="STRING" id="317010.RU96_GL002493"/>
<name>A0A1L8R663_9ENTE</name>
<protein>
    <submittedName>
        <fullName evidence="4">Arsenate reductase ArsC</fullName>
    </submittedName>
</protein>
<dbReference type="NCBIfam" id="TIGR01617">
    <property type="entry name" value="arsC_related"/>
    <property type="match status" value="1"/>
</dbReference>
<comment type="similarity">
    <text evidence="3">Belongs to the ArsC family.</text>
</comment>
<gene>
    <name evidence="5" type="ORF">AKL21_02465</name>
    <name evidence="4" type="ORF">RU96_GL002493</name>
</gene>
<proteinExistence type="inferred from homology"/>
<dbReference type="EMBL" id="LHUG01000002">
    <property type="protein sequence ID" value="PAB01814.1"/>
    <property type="molecule type" value="Genomic_DNA"/>
</dbReference>
<dbReference type="Proteomes" id="UP000216797">
    <property type="component" value="Unassembled WGS sequence"/>
</dbReference>